<feature type="transmembrane region" description="Helical" evidence="1">
    <location>
        <begin position="357"/>
        <end position="376"/>
    </location>
</feature>
<dbReference type="RefSeq" id="XP_058984245.1">
    <property type="nucleotide sequence ID" value="XM_059128262.1"/>
</dbReference>
<organism evidence="3 4">
    <name type="scientific">Musca domestica</name>
    <name type="common">House fly</name>
    <dbReference type="NCBI Taxonomy" id="7370"/>
    <lineage>
        <taxon>Eukaryota</taxon>
        <taxon>Metazoa</taxon>
        <taxon>Ecdysozoa</taxon>
        <taxon>Arthropoda</taxon>
        <taxon>Hexapoda</taxon>
        <taxon>Insecta</taxon>
        <taxon>Pterygota</taxon>
        <taxon>Neoptera</taxon>
        <taxon>Endopterygota</taxon>
        <taxon>Diptera</taxon>
        <taxon>Brachycera</taxon>
        <taxon>Muscomorpha</taxon>
        <taxon>Muscoidea</taxon>
        <taxon>Muscidae</taxon>
        <taxon>Musca</taxon>
    </lineage>
</organism>
<accession>A0ABM3VEM4</accession>
<proteinExistence type="predicted"/>
<dbReference type="InterPro" id="IPR013087">
    <property type="entry name" value="Znf_C2H2_type"/>
</dbReference>
<name>A0ABM3VEM4_MUSDO</name>
<evidence type="ECO:0000313" key="3">
    <source>
        <dbReference type="Proteomes" id="UP001652621"/>
    </source>
</evidence>
<evidence type="ECO:0000256" key="1">
    <source>
        <dbReference type="SAM" id="Phobius"/>
    </source>
</evidence>
<dbReference type="PROSITE" id="PS00028">
    <property type="entry name" value="ZINC_FINGER_C2H2_1"/>
    <property type="match status" value="1"/>
</dbReference>
<sequence length="405" mass="46761">MRYHKVHNKIASACNYIGTNCGDIYLHTLQHFPNNKKVKCPLRPCKKTFASQNTFRSHFFRKHSDLEQNLPVKQTANYSEVTNSDKVDGTSLSFTSTTDISPYLVENSITNILTQLKCKFNVSEDCLHSLFTELISLLKQNIDLNIRKIRDIIGNCNVSNKENEIVNFLKDSSVLKDLQNISSKQKIQNFFSENPHFIGPQEIFLGVDNCHYVPLLETLNALFSDQEYLNFFSEEKKSDFNSYLDYNDGLVYKNQKFFNSGEKRIELLIFQDAFEMCNPLGSAKRKHKVTGFYFMLGNIDIKYRSIVKNIRLLLLCKERYIKTFGFDIVLQPLLTDLKKLETAGLTIYDKQIGKEKILFGQLFMLLVIILDHIKLAVLMKALVSHSMFAVIVFLSGNPYMNRMLV</sequence>
<keyword evidence="1" id="KW-0472">Membrane</keyword>
<gene>
    <name evidence="4" type="primary">LOC101888190</name>
</gene>
<reference evidence="4" key="1">
    <citation type="submission" date="2025-08" db="UniProtKB">
        <authorList>
            <consortium name="RefSeq"/>
        </authorList>
    </citation>
    <scope>IDENTIFICATION</scope>
    <source>
        <strain evidence="4">Aabys</strain>
        <tissue evidence="4">Whole body</tissue>
    </source>
</reference>
<evidence type="ECO:0000313" key="4">
    <source>
        <dbReference type="RefSeq" id="XP_058984245.1"/>
    </source>
</evidence>
<dbReference type="Proteomes" id="UP001652621">
    <property type="component" value="Unplaced"/>
</dbReference>
<protein>
    <submittedName>
        <fullName evidence="4">Uncharacterized protein LOC101888190</fullName>
    </submittedName>
</protein>
<keyword evidence="1" id="KW-0812">Transmembrane</keyword>
<keyword evidence="1" id="KW-1133">Transmembrane helix</keyword>
<evidence type="ECO:0000259" key="2">
    <source>
        <dbReference type="PROSITE" id="PS00028"/>
    </source>
</evidence>
<keyword evidence="3" id="KW-1185">Reference proteome</keyword>
<dbReference type="GeneID" id="101888190"/>
<feature type="domain" description="C2H2-type" evidence="2">
    <location>
        <begin position="40"/>
        <end position="63"/>
    </location>
</feature>